<evidence type="ECO:0000313" key="2">
    <source>
        <dbReference type="Proteomes" id="UP001145114"/>
    </source>
</evidence>
<reference evidence="1" key="1">
    <citation type="submission" date="2022-06" db="EMBL/GenBank/DDBJ databases">
        <title>Phylogenomic reconstructions and comparative analyses of Kickxellomycotina fungi.</title>
        <authorList>
            <person name="Reynolds N.K."/>
            <person name="Stajich J.E."/>
            <person name="Barry K."/>
            <person name="Grigoriev I.V."/>
            <person name="Crous P."/>
            <person name="Smith M.E."/>
        </authorList>
    </citation>
    <scope>NUCLEOTIDE SEQUENCE</scope>
    <source>
        <strain evidence="1">RSA 2271</strain>
    </source>
</reference>
<dbReference type="Proteomes" id="UP001145114">
    <property type="component" value="Unassembled WGS sequence"/>
</dbReference>
<name>A0ACC1HMW4_9FUNG</name>
<evidence type="ECO:0000313" key="1">
    <source>
        <dbReference type="EMBL" id="KAJ1676691.1"/>
    </source>
</evidence>
<comment type="caution">
    <text evidence="1">The sequence shown here is derived from an EMBL/GenBank/DDBJ whole genome shotgun (WGS) entry which is preliminary data.</text>
</comment>
<organism evidence="1 2">
    <name type="scientific">Spiromyces aspiralis</name>
    <dbReference type="NCBI Taxonomy" id="68401"/>
    <lineage>
        <taxon>Eukaryota</taxon>
        <taxon>Fungi</taxon>
        <taxon>Fungi incertae sedis</taxon>
        <taxon>Zoopagomycota</taxon>
        <taxon>Kickxellomycotina</taxon>
        <taxon>Kickxellomycetes</taxon>
        <taxon>Kickxellales</taxon>
        <taxon>Kickxellaceae</taxon>
        <taxon>Spiromyces</taxon>
    </lineage>
</organism>
<feature type="non-terminal residue" evidence="1">
    <location>
        <position position="273"/>
    </location>
</feature>
<dbReference type="EMBL" id="JAMZIH010003647">
    <property type="protein sequence ID" value="KAJ1676691.1"/>
    <property type="molecule type" value="Genomic_DNA"/>
</dbReference>
<proteinExistence type="predicted"/>
<sequence>DEDLQALKDALTLSLSLLPQDALVGLITFGTMVQVHELGYTECAKSYVFRGTKDYNLEQIRAMLGISSSQPAGPNMQQRPSAGASRFLLPIKDCEFTLNSILEQLQRDPWPVSNDKRPLRCTGVSISVAVGLLEAAFPNHGGRIMLFCGGPATQGPGMVVGNELREPIRSHHDIDKDAARHYRKALKHYEGLSKRATASGHVVDVFAGCLDQVGLSEMRSLITATGGHMVLSDSFNTAIFKESFQRVFERSAENHLMMAFNATLEVHTTKELK</sequence>
<feature type="non-terminal residue" evidence="1">
    <location>
        <position position="1"/>
    </location>
</feature>
<gene>
    <name evidence="1" type="primary">SEC23_2</name>
    <name evidence="1" type="ORF">EV182_007677</name>
</gene>
<protein>
    <submittedName>
        <fullName evidence="1">GTPase-activating protein S23</fullName>
    </submittedName>
</protein>
<keyword evidence="2" id="KW-1185">Reference proteome</keyword>
<accession>A0ACC1HMW4</accession>